<evidence type="ECO:0000256" key="2">
    <source>
        <dbReference type="SAM" id="Phobius"/>
    </source>
</evidence>
<keyword evidence="2" id="KW-1133">Transmembrane helix</keyword>
<dbReference type="AlphaFoldDB" id="A0A951PMP4"/>
<feature type="transmembrane region" description="Helical" evidence="2">
    <location>
        <begin position="15"/>
        <end position="34"/>
    </location>
</feature>
<evidence type="ECO:0000313" key="3">
    <source>
        <dbReference type="EMBL" id="MBW4546820.1"/>
    </source>
</evidence>
<keyword evidence="2" id="KW-0472">Membrane</keyword>
<comment type="caution">
    <text evidence="3">The sequence shown here is derived from an EMBL/GenBank/DDBJ whole genome shotgun (WGS) entry which is preliminary data.</text>
</comment>
<dbReference type="Gene3D" id="2.30.30.40">
    <property type="entry name" value="SH3 Domains"/>
    <property type="match status" value="1"/>
</dbReference>
<reference evidence="3" key="2">
    <citation type="journal article" date="2022" name="Microbiol. Resour. Announc.">
        <title>Metagenome Sequencing to Explore Phylogenomics of Terrestrial Cyanobacteria.</title>
        <authorList>
            <person name="Ward R.D."/>
            <person name="Stajich J.E."/>
            <person name="Johansen J.R."/>
            <person name="Huntemann M."/>
            <person name="Clum A."/>
            <person name="Foster B."/>
            <person name="Foster B."/>
            <person name="Roux S."/>
            <person name="Palaniappan K."/>
            <person name="Varghese N."/>
            <person name="Mukherjee S."/>
            <person name="Reddy T.B.K."/>
            <person name="Daum C."/>
            <person name="Copeland A."/>
            <person name="Chen I.A."/>
            <person name="Ivanova N.N."/>
            <person name="Kyrpides N.C."/>
            <person name="Shapiro N."/>
            <person name="Eloe-Fadrosh E.A."/>
            <person name="Pietrasiak N."/>
        </authorList>
    </citation>
    <scope>NUCLEOTIDE SEQUENCE</scope>
    <source>
        <strain evidence="3">CPER-KK1</strain>
    </source>
</reference>
<evidence type="ECO:0000256" key="1">
    <source>
        <dbReference type="SAM" id="MobiDB-lite"/>
    </source>
</evidence>
<name>A0A951PMP4_9CYAN</name>
<gene>
    <name evidence="3" type="ORF">KME25_20605</name>
</gene>
<feature type="compositionally biased region" description="Polar residues" evidence="1">
    <location>
        <begin position="82"/>
        <end position="103"/>
    </location>
</feature>
<reference evidence="3" key="1">
    <citation type="submission" date="2021-05" db="EMBL/GenBank/DDBJ databases">
        <authorList>
            <person name="Pietrasiak N."/>
            <person name="Ward R."/>
            <person name="Stajich J.E."/>
            <person name="Kurbessoian T."/>
        </authorList>
    </citation>
    <scope>NUCLEOTIDE SEQUENCE</scope>
    <source>
        <strain evidence="3">CPER-KK1</strain>
    </source>
</reference>
<dbReference type="EMBL" id="JAHHIF010000030">
    <property type="protein sequence ID" value="MBW4546820.1"/>
    <property type="molecule type" value="Genomic_DNA"/>
</dbReference>
<accession>A0A951PMP4</accession>
<feature type="region of interest" description="Disordered" evidence="1">
    <location>
        <begin position="63"/>
        <end position="110"/>
    </location>
</feature>
<feature type="region of interest" description="Disordered" evidence="1">
    <location>
        <begin position="181"/>
        <end position="210"/>
    </location>
</feature>
<protein>
    <submittedName>
        <fullName evidence="3">SH3 domain-containing protein</fullName>
    </submittedName>
</protein>
<dbReference type="Proteomes" id="UP000753908">
    <property type="component" value="Unassembled WGS sequence"/>
</dbReference>
<sequence length="312" mass="33807">MEAQLTRKWHQKKRFILPALVFFPPLGIPLIWLSPWSRNAKIGATIVSGLLMMGALADSPQTATQSASKKAPVVSSRADIQPSRQKSDTSYQEITKSSVSPDANTEADTEATLIDDDPKSKINLRATPSGAGKYLGYGLVGDHVQVISQTVADEATWYQVKFPRSGALGWIRGDFVRVAGGQPASSTQSESQATSSVTSPSQSPNPISTDDCNIKDLGNLAGAHALEVKTQTGNQYWLMATNEVQQRIISGNGTGDSGLSYEEFIDTGLTLESFKAIRDFASVYGVEQVRFWRISEAEAQKSQTWFSGVTCH</sequence>
<keyword evidence="2" id="KW-0812">Transmembrane</keyword>
<proteinExistence type="predicted"/>
<feature type="compositionally biased region" description="Low complexity" evidence="1">
    <location>
        <begin position="182"/>
        <end position="204"/>
    </location>
</feature>
<organism evidence="3 4">
    <name type="scientific">Symplocastrum torsivum CPER-KK1</name>
    <dbReference type="NCBI Taxonomy" id="450513"/>
    <lineage>
        <taxon>Bacteria</taxon>
        <taxon>Bacillati</taxon>
        <taxon>Cyanobacteriota</taxon>
        <taxon>Cyanophyceae</taxon>
        <taxon>Oscillatoriophycideae</taxon>
        <taxon>Oscillatoriales</taxon>
        <taxon>Microcoleaceae</taxon>
        <taxon>Symplocastrum</taxon>
    </lineage>
</organism>
<evidence type="ECO:0000313" key="4">
    <source>
        <dbReference type="Proteomes" id="UP000753908"/>
    </source>
</evidence>